<organism evidence="3 4">
    <name type="scientific">Croceibacter atlanticus (strain ATCC BAA-628 / JCM 21780 / CIP 108009 / IAM 15332 / KCTC 12090 / HTCC2559)</name>
    <dbReference type="NCBI Taxonomy" id="216432"/>
    <lineage>
        <taxon>Bacteria</taxon>
        <taxon>Pseudomonadati</taxon>
        <taxon>Bacteroidota</taxon>
        <taxon>Flavobacteriia</taxon>
        <taxon>Flavobacteriales</taxon>
        <taxon>Flavobacteriaceae</taxon>
        <taxon>Croceibacter</taxon>
    </lineage>
</organism>
<evidence type="ECO:0000313" key="4">
    <source>
        <dbReference type="Proteomes" id="UP000002297"/>
    </source>
</evidence>
<proteinExistence type="predicted"/>
<dbReference type="KEGG" id="cat:CA2559_11983"/>
<reference evidence="3 4" key="1">
    <citation type="journal article" date="2010" name="J. Bacteriol.">
        <title>The complete genome sequence of Croceibacter atlanticus HTCC2559T.</title>
        <authorList>
            <person name="Oh H.M."/>
            <person name="Kang I."/>
            <person name="Ferriera S."/>
            <person name="Giovannoni S.J."/>
            <person name="Cho J.C."/>
        </authorList>
    </citation>
    <scope>NUCLEOTIDE SEQUENCE [LARGE SCALE GENOMIC DNA]</scope>
    <source>
        <strain evidence="4">ATCC BAA-628 / HTCC2559 / KCTC 12090</strain>
    </source>
</reference>
<dbReference type="HOGENOM" id="CLU_082049_4_1_10"/>
<dbReference type="GeneID" id="89454114"/>
<gene>
    <name evidence="3" type="ordered locus">CA2559_11983</name>
</gene>
<feature type="signal peptide" evidence="1">
    <location>
        <begin position="1"/>
        <end position="20"/>
    </location>
</feature>
<dbReference type="EMBL" id="CP002046">
    <property type="protein sequence ID" value="EAP86755.1"/>
    <property type="molecule type" value="Genomic_DNA"/>
</dbReference>
<dbReference type="Proteomes" id="UP000002297">
    <property type="component" value="Chromosome"/>
</dbReference>
<dbReference type="RefSeq" id="WP_013188136.1">
    <property type="nucleotide sequence ID" value="NC_014230.1"/>
</dbReference>
<feature type="domain" description="Outer membrane protein beta-barrel" evidence="2">
    <location>
        <begin position="19"/>
        <end position="182"/>
    </location>
</feature>
<keyword evidence="4" id="KW-1185">Reference proteome</keyword>
<dbReference type="InterPro" id="IPR011250">
    <property type="entry name" value="OMP/PagP_B-barrel"/>
</dbReference>
<evidence type="ECO:0000259" key="2">
    <source>
        <dbReference type="Pfam" id="PF13568"/>
    </source>
</evidence>
<keyword evidence="1" id="KW-0732">Signal</keyword>
<dbReference type="Pfam" id="PF13568">
    <property type="entry name" value="OMP_b-brl_2"/>
    <property type="match status" value="1"/>
</dbReference>
<evidence type="ECO:0000256" key="1">
    <source>
        <dbReference type="SAM" id="SignalP"/>
    </source>
</evidence>
<dbReference type="STRING" id="216432.CA2559_11983"/>
<dbReference type="SUPFAM" id="SSF56925">
    <property type="entry name" value="OMPA-like"/>
    <property type="match status" value="1"/>
</dbReference>
<accession>A3UAB9</accession>
<dbReference type="AlphaFoldDB" id="A3UAB9"/>
<name>A3UAB9_CROAH</name>
<protein>
    <recommendedName>
        <fullName evidence="2">Outer membrane protein beta-barrel domain-containing protein</fullName>
    </recommendedName>
</protein>
<dbReference type="InterPro" id="IPR025665">
    <property type="entry name" value="Beta-barrel_OMP_2"/>
</dbReference>
<sequence>MKKLFLFAAIAAFGITNLQAQDGVSFGAKGGVNFSTLTGDDVDDLDEDNARTSFHVGAIVEIPISDRFSVQPEILYSGQGIKFEDEDFLGQGTEAKIKLDYINVPVLAKFYLVEGFSIEAGPQFGFLVNDEFEIEDSNGDTIESEDLDAASFDLGAAVGLGYKFTNGLFLQGRYVFGLSNIDDSDEEGAFEDDLTNSTLQFSVGLQF</sequence>
<evidence type="ECO:0000313" key="3">
    <source>
        <dbReference type="EMBL" id="EAP86755.1"/>
    </source>
</evidence>
<dbReference type="eggNOG" id="COG3637">
    <property type="taxonomic scope" value="Bacteria"/>
</dbReference>
<dbReference type="OrthoDB" id="947434at2"/>
<feature type="chain" id="PRO_5002659956" description="Outer membrane protein beta-barrel domain-containing protein" evidence="1">
    <location>
        <begin position="21"/>
        <end position="207"/>
    </location>
</feature>